<sequence>MSESWDDYAEAWDNMPDVVTYANLAFESLINTVNPTGLRILDFGCGTGQLTERLSPLAAEIIALDSSPKMIKILQSKNLPNVNSFTTLLTESTQEEHKSLHTSFDLIVASSVFGFLPNYAETLQLLAKMLKPNAFLIQWDWLKTNATADFGLTEQCVEHAFSNAELSTTSLSQPFALEGQGQTMPVLMGVAQKKIQ</sequence>
<keyword evidence="4" id="KW-1185">Reference proteome</keyword>
<dbReference type="GO" id="GO:0008168">
    <property type="term" value="F:methyltransferase activity"/>
    <property type="evidence" value="ECO:0007669"/>
    <property type="project" value="UniProtKB-KW"/>
</dbReference>
<comment type="caution">
    <text evidence="3">The sequence shown here is derived from an EMBL/GenBank/DDBJ whole genome shotgun (WGS) entry which is preliminary data.</text>
</comment>
<evidence type="ECO:0000259" key="2">
    <source>
        <dbReference type="Pfam" id="PF08242"/>
    </source>
</evidence>
<evidence type="ECO:0000313" key="4">
    <source>
        <dbReference type="Proteomes" id="UP000690515"/>
    </source>
</evidence>
<dbReference type="Pfam" id="PF08242">
    <property type="entry name" value="Methyltransf_12"/>
    <property type="match status" value="1"/>
</dbReference>
<proteinExistence type="predicted"/>
<organism evidence="3 4">
    <name type="scientific">Zooshikella harenae</name>
    <dbReference type="NCBI Taxonomy" id="2827238"/>
    <lineage>
        <taxon>Bacteria</taxon>
        <taxon>Pseudomonadati</taxon>
        <taxon>Pseudomonadota</taxon>
        <taxon>Gammaproteobacteria</taxon>
        <taxon>Oceanospirillales</taxon>
        <taxon>Zooshikellaceae</taxon>
        <taxon>Zooshikella</taxon>
    </lineage>
</organism>
<dbReference type="PANTHER" id="PTHR43861:SF3">
    <property type="entry name" value="PUTATIVE (AFU_ORTHOLOGUE AFUA_2G14390)-RELATED"/>
    <property type="match status" value="1"/>
</dbReference>
<dbReference type="Gene3D" id="3.40.50.150">
    <property type="entry name" value="Vaccinia Virus protein VP39"/>
    <property type="match status" value="1"/>
</dbReference>
<dbReference type="SUPFAM" id="SSF53335">
    <property type="entry name" value="S-adenosyl-L-methionine-dependent methyltransferases"/>
    <property type="match status" value="1"/>
</dbReference>
<gene>
    <name evidence="3" type="ORF">KCG35_11275</name>
</gene>
<dbReference type="RefSeq" id="WP_215819795.1">
    <property type="nucleotide sequence ID" value="NZ_JAGSOY010000022.1"/>
</dbReference>
<dbReference type="PANTHER" id="PTHR43861">
    <property type="entry name" value="TRANS-ACONITATE 2-METHYLTRANSFERASE-RELATED"/>
    <property type="match status" value="1"/>
</dbReference>
<dbReference type="CDD" id="cd02440">
    <property type="entry name" value="AdoMet_MTases"/>
    <property type="match status" value="1"/>
</dbReference>
<evidence type="ECO:0000313" key="3">
    <source>
        <dbReference type="EMBL" id="MBU2711640.1"/>
    </source>
</evidence>
<evidence type="ECO:0000256" key="1">
    <source>
        <dbReference type="ARBA" id="ARBA00022679"/>
    </source>
</evidence>
<keyword evidence="3" id="KW-0489">Methyltransferase</keyword>
<keyword evidence="1" id="KW-0808">Transferase</keyword>
<protein>
    <submittedName>
        <fullName evidence="3">Class I SAM-dependent methyltransferase</fullName>
    </submittedName>
</protein>
<accession>A0ABS5ZCE4</accession>
<name>A0ABS5ZCE4_9GAMM</name>
<feature type="domain" description="Methyltransferase type 12" evidence="2">
    <location>
        <begin position="41"/>
        <end position="136"/>
    </location>
</feature>
<dbReference type="InterPro" id="IPR029063">
    <property type="entry name" value="SAM-dependent_MTases_sf"/>
</dbReference>
<dbReference type="Proteomes" id="UP000690515">
    <property type="component" value="Unassembled WGS sequence"/>
</dbReference>
<dbReference type="GO" id="GO:0032259">
    <property type="term" value="P:methylation"/>
    <property type="evidence" value="ECO:0007669"/>
    <property type="project" value="UniProtKB-KW"/>
</dbReference>
<reference evidence="3 4" key="1">
    <citation type="submission" date="2021-04" db="EMBL/GenBank/DDBJ databases">
        <authorList>
            <person name="Pira H."/>
            <person name="Risdian C."/>
            <person name="Wink J."/>
        </authorList>
    </citation>
    <scope>NUCLEOTIDE SEQUENCE [LARGE SCALE GENOMIC DNA]</scope>
    <source>
        <strain evidence="3 4">WH53</strain>
    </source>
</reference>
<dbReference type="InterPro" id="IPR013217">
    <property type="entry name" value="Methyltransf_12"/>
</dbReference>
<dbReference type="EMBL" id="JAGSOY010000022">
    <property type="protein sequence ID" value="MBU2711640.1"/>
    <property type="molecule type" value="Genomic_DNA"/>
</dbReference>